<evidence type="ECO:0000256" key="5">
    <source>
        <dbReference type="ARBA" id="ARBA00022824"/>
    </source>
</evidence>
<dbReference type="Proteomes" id="UP000694853">
    <property type="component" value="Unplaced"/>
</dbReference>
<feature type="compositionally biased region" description="Polar residues" evidence="10">
    <location>
        <begin position="520"/>
        <end position="537"/>
    </location>
</feature>
<keyword evidence="5" id="KW-0256">Endoplasmic reticulum</keyword>
<dbReference type="GO" id="GO:0005789">
    <property type="term" value="C:endoplasmic reticulum membrane"/>
    <property type="evidence" value="ECO:0007669"/>
    <property type="project" value="UniProtKB-SubCell"/>
</dbReference>
<feature type="compositionally biased region" description="Basic and acidic residues" evidence="10">
    <location>
        <begin position="1375"/>
        <end position="1390"/>
    </location>
</feature>
<feature type="region of interest" description="Disordered" evidence="10">
    <location>
        <begin position="499"/>
        <end position="780"/>
    </location>
</feature>
<feature type="compositionally biased region" description="Polar residues" evidence="10">
    <location>
        <begin position="431"/>
        <end position="448"/>
    </location>
</feature>
<evidence type="ECO:0000256" key="8">
    <source>
        <dbReference type="ARBA" id="ARBA00023136"/>
    </source>
</evidence>
<evidence type="ECO:0000313" key="12">
    <source>
        <dbReference type="Proteomes" id="UP000694853"/>
    </source>
</evidence>
<keyword evidence="7" id="KW-0175">Coiled coil</keyword>
<feature type="compositionally biased region" description="Polar residues" evidence="10">
    <location>
        <begin position="728"/>
        <end position="745"/>
    </location>
</feature>
<feature type="region of interest" description="Disordered" evidence="10">
    <location>
        <begin position="408"/>
        <end position="462"/>
    </location>
</feature>
<feature type="compositionally biased region" description="Polar residues" evidence="10">
    <location>
        <begin position="670"/>
        <end position="691"/>
    </location>
</feature>
<evidence type="ECO:0000313" key="13">
    <source>
        <dbReference type="RefSeq" id="XP_027360418.1"/>
    </source>
</evidence>
<evidence type="ECO:0000256" key="11">
    <source>
        <dbReference type="SAM" id="Phobius"/>
    </source>
</evidence>
<feature type="region of interest" description="Disordered" evidence="10">
    <location>
        <begin position="1175"/>
        <end position="1401"/>
    </location>
</feature>
<feature type="compositionally biased region" description="Basic residues" evidence="10">
    <location>
        <begin position="1341"/>
        <end position="1352"/>
    </location>
</feature>
<feature type="compositionally biased region" description="Low complexity" evidence="10">
    <location>
        <begin position="1358"/>
        <end position="1370"/>
    </location>
</feature>
<gene>
    <name evidence="13" type="primary">LOC113868752</name>
</gene>
<reference evidence="13" key="2">
    <citation type="submission" date="2025-08" db="UniProtKB">
        <authorList>
            <consortium name="RefSeq"/>
        </authorList>
    </citation>
    <scope>IDENTIFICATION</scope>
    <source>
        <tissue evidence="13">Young leaves</tissue>
    </source>
</reference>
<dbReference type="OrthoDB" id="1703439at2759"/>
<dbReference type="GO" id="GO:0005886">
    <property type="term" value="C:plasma membrane"/>
    <property type="evidence" value="ECO:0007669"/>
    <property type="project" value="UniProtKB-SubCell"/>
</dbReference>
<proteinExistence type="inferred from homology"/>
<dbReference type="KEGG" id="aprc:113868752"/>
<keyword evidence="3" id="KW-1003">Cell membrane</keyword>
<evidence type="ECO:0000256" key="4">
    <source>
        <dbReference type="ARBA" id="ARBA00022692"/>
    </source>
</evidence>
<feature type="compositionally biased region" description="Polar residues" evidence="10">
    <location>
        <begin position="640"/>
        <end position="658"/>
    </location>
</feature>
<keyword evidence="8 11" id="KW-0472">Membrane</keyword>
<dbReference type="PANTHER" id="PTHR32219:SF3">
    <property type="entry name" value="CALPONIN-LIKE DOMAIN PROTEIN"/>
    <property type="match status" value="1"/>
</dbReference>
<feature type="compositionally biased region" description="Polar residues" evidence="10">
    <location>
        <begin position="611"/>
        <end position="628"/>
    </location>
</feature>
<dbReference type="PANTHER" id="PTHR32219">
    <property type="entry name" value="RNA-BINDING PROTEIN YLMH-RELATED"/>
    <property type="match status" value="1"/>
</dbReference>
<feature type="compositionally biased region" description="Basic and acidic residues" evidence="10">
    <location>
        <begin position="1208"/>
        <end position="1226"/>
    </location>
</feature>
<feature type="region of interest" description="Disordered" evidence="10">
    <location>
        <begin position="1011"/>
        <end position="1036"/>
    </location>
</feature>
<dbReference type="InterPro" id="IPR055282">
    <property type="entry name" value="PPI1-4"/>
</dbReference>
<feature type="compositionally biased region" description="Basic and acidic residues" evidence="10">
    <location>
        <begin position="1329"/>
        <end position="1340"/>
    </location>
</feature>
<feature type="transmembrane region" description="Helical" evidence="11">
    <location>
        <begin position="1421"/>
        <end position="1438"/>
    </location>
</feature>
<reference evidence="12" key="1">
    <citation type="journal article" date="2019" name="Toxins">
        <title>Detection of Abrin-Like and Prepropulchellin-Like Toxin Genes and Transcripts Using Whole Genome Sequencing and Full-Length Transcript Sequencing of Abrus precatorius.</title>
        <authorList>
            <person name="Hovde B.T."/>
            <person name="Daligault H.E."/>
            <person name="Hanschen E.R."/>
            <person name="Kunde Y.A."/>
            <person name="Johnson M.B."/>
            <person name="Starkenburg S.R."/>
            <person name="Johnson S.L."/>
        </authorList>
    </citation>
    <scope>NUCLEOTIDE SEQUENCE [LARGE SCALE GENOMIC DNA]</scope>
</reference>
<feature type="compositionally biased region" description="Basic and acidic residues" evidence="10">
    <location>
        <begin position="1268"/>
        <end position="1322"/>
    </location>
</feature>
<evidence type="ECO:0000256" key="2">
    <source>
        <dbReference type="ARBA" id="ARBA00004389"/>
    </source>
</evidence>
<protein>
    <submittedName>
        <fullName evidence="13">Titin homolog</fullName>
    </submittedName>
</protein>
<keyword evidence="4 11" id="KW-0812">Transmembrane</keyword>
<feature type="compositionally biased region" description="Polar residues" evidence="10">
    <location>
        <begin position="1197"/>
        <end position="1207"/>
    </location>
</feature>
<feature type="compositionally biased region" description="Basic and acidic residues" evidence="10">
    <location>
        <begin position="51"/>
        <end position="64"/>
    </location>
</feature>
<sequence>MTEEQVVNAGGEEVSENGEDHRKIKANGVARENGDVGGKAVCDSVATDLVARDGEASEEEHKVNGESQVMISEGECVRKDAVTNGSAEKAPETATVDVVLREGESEHADGQNGSGSVAVSEVVTDTVAVDVQNGVVENEIRESGDSDDTVAEEVLTDHDEFVVVGASDVENGVAADDEIGGDANVNGVEECEIPAGAEVSGDENGVALTVTVAADVSNSDREFEAVDVHIGEVTTTTYENGANDVQGRSESISDKGVDKILESENIASPDVPDEDIVNSERNYVEEGIEKNEVPVDVDAVSAATDVIECASEDAQNSLEKAQVEPVSDAGGGVQNGLAEAEPKPSECTEENEIPGEGESGSELVPEGENLSALNSTHTNGDGNVVFEVAVKSKAEPSVDVWETKNNVEECEVDSSSNAVKSDGEPSVDVSEVNTNAVECEVDSSSNAVKSDGEPSVDVSEVNTNAVECEVDSSSYAVKSYDEPSVDVSEANTNAVEVECEVDSSSNAVKSVGEPSVDVSEVNTNAVECEVDSSSNAVKSDDEPSVDVSEANTNAVEVECEVDSSSNAVKSDGEPSADVSEANTNAVEVECEVDSSSNAVKSDGEPPVDVSEPNTNAVECEVDSSSNAVKSDGEPSVDVSEANTNAGESEAQLSNGRVQSESERSLDVSGIKNNNAVESETEPSNGAVQSGSEPVVVSGMKNNAMESEAEPSNRAVQSEGEPSVDVSEMKTNAVESEAEPSNTAVQSECEPAVMSEMKTDAVVSEAEPSNTAVQSESEPSVVAEMKTTAVESESEPLVRCEIKQNTVEFEAELSNGKVKSEGEPSVNMSEIKINAVESEAEPSVEVGVPIDLQGSSHGDKDSRTVTDALDGQNIGAEVVKRPFYYLIRVPRYDDDENIKEQIKSALNQVEQKTKIRDAIRAECQSEKASCRDCSQAVRVAITEERAARDLLRSKRQEMDLVQSTMNRLNNVISVGDIAGKIRNMEHRIQHETLPLNEEKQLIRQIKQLKQNHEELSSNMRKQDQSQQSLDDKDSLEEHSKRLPLLKKEIEVLRNNVLKAEAITKASKKKYDDESNKLNELLAQFTAADDIRQEAYAKSQALKKQLHEKGKYFWEYINAARKGQELAAEGKKEELQCLCVDQVEKIMELWNKNDGFRRDYVRCNTRSTLRRLQTVDGRSLGPDEEPPVIPNAITERASKSNSMISQSTMEQEKKSISTESVNKKDEPISKVVVQRNERNQTTKAKKPAKSAPLEMSVACWGDVSDDDTKEEPVRTKEEEEQILKAEKARKEEEEARLKEKRRLEEIEKAKEALQRKKRNAEKAQQRAALKAQKEAEQKEKAREKRARKKERRKAASADTAEIAEQESASSSETVTRSMEECDQSEKPVEVTKKPQKPTQFTRQTKAKSVPLALRNRGKRRIQPWMWVLFAVLVVVALFYVGNSSALRSSLEALGF</sequence>
<organism evidence="12 13">
    <name type="scientific">Abrus precatorius</name>
    <name type="common">Indian licorice</name>
    <name type="synonym">Glycine abrus</name>
    <dbReference type="NCBI Taxonomy" id="3816"/>
    <lineage>
        <taxon>Eukaryota</taxon>
        <taxon>Viridiplantae</taxon>
        <taxon>Streptophyta</taxon>
        <taxon>Embryophyta</taxon>
        <taxon>Tracheophyta</taxon>
        <taxon>Spermatophyta</taxon>
        <taxon>Magnoliopsida</taxon>
        <taxon>eudicotyledons</taxon>
        <taxon>Gunneridae</taxon>
        <taxon>Pentapetalae</taxon>
        <taxon>rosids</taxon>
        <taxon>fabids</taxon>
        <taxon>Fabales</taxon>
        <taxon>Fabaceae</taxon>
        <taxon>Papilionoideae</taxon>
        <taxon>50 kb inversion clade</taxon>
        <taxon>NPAAA clade</taxon>
        <taxon>indigoferoid/millettioid clade</taxon>
        <taxon>Abreae</taxon>
        <taxon>Abrus</taxon>
    </lineage>
</organism>
<dbReference type="GeneID" id="113868752"/>
<evidence type="ECO:0000256" key="9">
    <source>
        <dbReference type="ARBA" id="ARBA00038080"/>
    </source>
</evidence>
<feature type="compositionally biased region" description="Polar residues" evidence="10">
    <location>
        <begin position="766"/>
        <end position="777"/>
    </location>
</feature>
<comment type="similarity">
    <text evidence="9">Belongs to the plant Proton pump-interactor protein family.</text>
</comment>
<name>A0A8B8LXV5_ABRPR</name>
<feature type="region of interest" description="Disordered" evidence="10">
    <location>
        <begin position="324"/>
        <end position="365"/>
    </location>
</feature>
<evidence type="ECO:0000256" key="6">
    <source>
        <dbReference type="ARBA" id="ARBA00022989"/>
    </source>
</evidence>
<feature type="region of interest" description="Disordered" evidence="10">
    <location>
        <begin position="1"/>
        <end position="22"/>
    </location>
</feature>
<keyword evidence="12" id="KW-1185">Reference proteome</keyword>
<evidence type="ECO:0000256" key="10">
    <source>
        <dbReference type="SAM" id="MobiDB-lite"/>
    </source>
</evidence>
<evidence type="ECO:0000256" key="7">
    <source>
        <dbReference type="ARBA" id="ARBA00023054"/>
    </source>
</evidence>
<keyword evidence="6 11" id="KW-1133">Transmembrane helix</keyword>
<evidence type="ECO:0000256" key="3">
    <source>
        <dbReference type="ARBA" id="ARBA00022475"/>
    </source>
</evidence>
<feature type="region of interest" description="Disordered" evidence="10">
    <location>
        <begin position="51"/>
        <end position="71"/>
    </location>
</feature>
<dbReference type="RefSeq" id="XP_027360418.1">
    <property type="nucleotide sequence ID" value="XM_027504617.1"/>
</dbReference>
<comment type="subcellular location">
    <subcellularLocation>
        <location evidence="1">Cell membrane</location>
        <topology evidence="1">Single-pass membrane protein</topology>
    </subcellularLocation>
    <subcellularLocation>
        <location evidence="2">Endoplasmic reticulum membrane</location>
        <topology evidence="2">Single-pass membrane protein</topology>
    </subcellularLocation>
</comment>
<evidence type="ECO:0000256" key="1">
    <source>
        <dbReference type="ARBA" id="ARBA00004162"/>
    </source>
</evidence>
<accession>A0A8B8LXV5</accession>